<sequence length="133" mass="14739">MFFLNVLAFLVIAGFVLALLGSIFEAIVTLCAALITGLAAAIKAIAMIPVHVLAWLAQRFTWAHTLQQGIIRACRWTAKALAITAKWAAAIAAFVAVPVWLMWYGHFIMSTIVIFGGLILFIERKYRHVRRKA</sequence>
<keyword evidence="1" id="KW-1133">Transmembrane helix</keyword>
<protein>
    <submittedName>
        <fullName evidence="2">Uncharacterized protein</fullName>
    </submittedName>
</protein>
<evidence type="ECO:0000313" key="3">
    <source>
        <dbReference type="Proteomes" id="UP000291822"/>
    </source>
</evidence>
<accession>A0A4R0YGC9</accession>
<dbReference type="Proteomes" id="UP000291822">
    <property type="component" value="Unassembled WGS sequence"/>
</dbReference>
<keyword evidence="3" id="KW-1185">Reference proteome</keyword>
<feature type="transmembrane region" description="Helical" evidence="1">
    <location>
        <begin position="103"/>
        <end position="122"/>
    </location>
</feature>
<dbReference type="EMBL" id="SJTG01000005">
    <property type="protein sequence ID" value="TCI07296.1"/>
    <property type="molecule type" value="Genomic_DNA"/>
</dbReference>
<organism evidence="2 3">
    <name type="scientific">Dyella soli</name>
    <dbReference type="NCBI Taxonomy" id="522319"/>
    <lineage>
        <taxon>Bacteria</taxon>
        <taxon>Pseudomonadati</taxon>
        <taxon>Pseudomonadota</taxon>
        <taxon>Gammaproteobacteria</taxon>
        <taxon>Lysobacterales</taxon>
        <taxon>Rhodanobacteraceae</taxon>
        <taxon>Dyella</taxon>
    </lineage>
</organism>
<name>A0A4R0YGC9_9GAMM</name>
<gene>
    <name evidence="2" type="ORF">EZM97_32385</name>
</gene>
<comment type="caution">
    <text evidence="2">The sequence shown here is derived from an EMBL/GenBank/DDBJ whole genome shotgun (WGS) entry which is preliminary data.</text>
</comment>
<keyword evidence="1" id="KW-0812">Transmembrane</keyword>
<proteinExistence type="predicted"/>
<feature type="transmembrane region" description="Helical" evidence="1">
    <location>
        <begin position="7"/>
        <end position="28"/>
    </location>
</feature>
<reference evidence="2 3" key="1">
    <citation type="submission" date="2019-02" db="EMBL/GenBank/DDBJ databases">
        <title>Dyella amyloliquefaciens sp. nov., isolated from forest soil.</title>
        <authorList>
            <person name="Gao Z.-H."/>
            <person name="Qiu L.-H."/>
        </authorList>
    </citation>
    <scope>NUCLEOTIDE SEQUENCE [LARGE SCALE GENOMIC DNA]</scope>
    <source>
        <strain evidence="2 3">KACC 12747</strain>
    </source>
</reference>
<evidence type="ECO:0000313" key="2">
    <source>
        <dbReference type="EMBL" id="TCI07296.1"/>
    </source>
</evidence>
<dbReference type="RefSeq" id="WP_131412568.1">
    <property type="nucleotide sequence ID" value="NZ_SJTG01000005.1"/>
</dbReference>
<evidence type="ECO:0000256" key="1">
    <source>
        <dbReference type="SAM" id="Phobius"/>
    </source>
</evidence>
<dbReference type="AlphaFoldDB" id="A0A4R0YGC9"/>
<keyword evidence="1" id="KW-0472">Membrane</keyword>
<feature type="transmembrane region" description="Helical" evidence="1">
    <location>
        <begin position="78"/>
        <end position="97"/>
    </location>
</feature>
<feature type="transmembrane region" description="Helical" evidence="1">
    <location>
        <begin position="34"/>
        <end position="57"/>
    </location>
</feature>